<dbReference type="Proteomes" id="UP000220629">
    <property type="component" value="Unassembled WGS sequence"/>
</dbReference>
<evidence type="ECO:0008006" key="4">
    <source>
        <dbReference type="Google" id="ProtNLM"/>
    </source>
</evidence>
<sequence>MSYEGYDWDAVLQSRRFQTIARRRRTTIIVLGLLAGMYYFAIPAVIAWYPQLFKLRISGGFTLGVVFAISQYLFGGLVVWVFMRRMHALDRERDVLVSERRPVAGNPEVRNAV</sequence>
<evidence type="ECO:0000256" key="1">
    <source>
        <dbReference type="SAM" id="Phobius"/>
    </source>
</evidence>
<proteinExistence type="predicted"/>
<protein>
    <recommendedName>
        <fullName evidence="4">DUF485 domain-containing protein</fullName>
    </recommendedName>
</protein>
<feature type="transmembrane region" description="Helical" evidence="1">
    <location>
        <begin position="28"/>
        <end position="49"/>
    </location>
</feature>
<dbReference type="PANTHER" id="PTHR38441:SF1">
    <property type="entry name" value="MEMBRANE PROTEIN"/>
    <property type="match status" value="1"/>
</dbReference>
<reference evidence="3" key="1">
    <citation type="submission" date="2017-09" db="EMBL/GenBank/DDBJ databases">
        <title>FDA dAtabase for Regulatory Grade micrObial Sequences (FDA-ARGOS): Supporting development and validation of Infectious Disease Dx tests.</title>
        <authorList>
            <person name="Minogue T."/>
            <person name="Wolcott M."/>
            <person name="Wasieloski L."/>
            <person name="Aguilar W."/>
            <person name="Moore D."/>
            <person name="Tallon L."/>
            <person name="Sadzewicz L."/>
            <person name="Ott S."/>
            <person name="Zhao X."/>
            <person name="Nagaraj S."/>
            <person name="Vavikolanu K."/>
            <person name="Aluvathingal J."/>
            <person name="Nadendla S."/>
            <person name="Sichtig H."/>
        </authorList>
    </citation>
    <scope>NUCLEOTIDE SEQUENCE [LARGE SCALE GENOMIC DNA]</scope>
    <source>
        <strain evidence="3">FDAARGOS_390</strain>
    </source>
</reference>
<evidence type="ECO:0000313" key="2">
    <source>
        <dbReference type="EMBL" id="PEH40576.1"/>
    </source>
</evidence>
<dbReference type="PANTHER" id="PTHR38441">
    <property type="entry name" value="INTEGRAL MEMBRANE PROTEIN-RELATED"/>
    <property type="match status" value="1"/>
</dbReference>
<comment type="caution">
    <text evidence="2">The sequence shown here is derived from an EMBL/GenBank/DDBJ whole genome shotgun (WGS) entry which is preliminary data.</text>
</comment>
<dbReference type="RefSeq" id="WP_098153278.1">
    <property type="nucleotide sequence ID" value="NZ_CADEXK010000014.1"/>
</dbReference>
<dbReference type="AlphaFoldDB" id="A0A2A7SAI8"/>
<keyword evidence="1" id="KW-1133">Transmembrane helix</keyword>
<gene>
    <name evidence="2" type="ORF">CRM94_16350</name>
</gene>
<feature type="transmembrane region" description="Helical" evidence="1">
    <location>
        <begin position="61"/>
        <end position="83"/>
    </location>
</feature>
<keyword evidence="1" id="KW-0472">Membrane</keyword>
<organism evidence="2 3">
    <name type="scientific">Burkholderia gladioli</name>
    <name type="common">Pseudomonas marginata</name>
    <name type="synonym">Phytomonas marginata</name>
    <dbReference type="NCBI Taxonomy" id="28095"/>
    <lineage>
        <taxon>Bacteria</taxon>
        <taxon>Pseudomonadati</taxon>
        <taxon>Pseudomonadota</taxon>
        <taxon>Betaproteobacteria</taxon>
        <taxon>Burkholderiales</taxon>
        <taxon>Burkholderiaceae</taxon>
        <taxon>Burkholderia</taxon>
    </lineage>
</organism>
<dbReference type="GeneID" id="66462883"/>
<keyword evidence="1" id="KW-0812">Transmembrane</keyword>
<dbReference type="InterPro" id="IPR007436">
    <property type="entry name" value="DUF485"/>
</dbReference>
<name>A0A2A7SAI8_BURGA</name>
<dbReference type="EMBL" id="PDDY01000002">
    <property type="protein sequence ID" value="PEH40576.1"/>
    <property type="molecule type" value="Genomic_DNA"/>
</dbReference>
<evidence type="ECO:0000313" key="3">
    <source>
        <dbReference type="Proteomes" id="UP000220629"/>
    </source>
</evidence>
<accession>A0A2A7SAI8</accession>
<dbReference type="Pfam" id="PF04341">
    <property type="entry name" value="DUF485"/>
    <property type="match status" value="1"/>
</dbReference>